<dbReference type="Gene3D" id="1.10.287.950">
    <property type="entry name" value="Methyl-accepting chemotaxis protein"/>
    <property type="match status" value="1"/>
</dbReference>
<dbReference type="PANTHER" id="PTHR43531">
    <property type="entry name" value="PROTEIN ICFG"/>
    <property type="match status" value="1"/>
</dbReference>
<dbReference type="Pfam" id="PF00015">
    <property type="entry name" value="MCPsignal"/>
    <property type="match status" value="1"/>
</dbReference>
<dbReference type="InterPro" id="IPR004090">
    <property type="entry name" value="Chemotax_Me-accpt_rcpt"/>
</dbReference>
<evidence type="ECO:0000256" key="1">
    <source>
        <dbReference type="ARBA" id="ARBA00022481"/>
    </source>
</evidence>
<evidence type="ECO:0000313" key="6">
    <source>
        <dbReference type="EMBL" id="MFC5476818.1"/>
    </source>
</evidence>
<evidence type="ECO:0000256" key="2">
    <source>
        <dbReference type="ARBA" id="ARBA00029447"/>
    </source>
</evidence>
<accession>A0ABW0MF12</accession>
<dbReference type="SUPFAM" id="SSF58104">
    <property type="entry name" value="Methyl-accepting chemotaxis protein (MCP) signaling domain"/>
    <property type="match status" value="1"/>
</dbReference>
<feature type="domain" description="Methyl-accepting transducer" evidence="4">
    <location>
        <begin position="262"/>
        <end position="491"/>
    </location>
</feature>
<feature type="domain" description="HAMP" evidence="5">
    <location>
        <begin position="205"/>
        <end position="257"/>
    </location>
</feature>
<gene>
    <name evidence="6" type="ORF">ACFPQ5_01350</name>
</gene>
<dbReference type="InterPro" id="IPR004089">
    <property type="entry name" value="MCPsignal_dom"/>
</dbReference>
<name>A0ABW0MF12_9BURK</name>
<dbReference type="PRINTS" id="PR00260">
    <property type="entry name" value="CHEMTRNSDUCR"/>
</dbReference>
<comment type="caution">
    <text evidence="6">The sequence shown here is derived from an EMBL/GenBank/DDBJ whole genome shotgun (WGS) entry which is preliminary data.</text>
</comment>
<dbReference type="SMART" id="SM00304">
    <property type="entry name" value="HAMP"/>
    <property type="match status" value="1"/>
</dbReference>
<dbReference type="Pfam" id="PF00672">
    <property type="entry name" value="HAMP"/>
    <property type="match status" value="1"/>
</dbReference>
<evidence type="ECO:0000259" key="5">
    <source>
        <dbReference type="PROSITE" id="PS50885"/>
    </source>
</evidence>
<dbReference type="Proteomes" id="UP001596101">
    <property type="component" value="Unassembled WGS sequence"/>
</dbReference>
<evidence type="ECO:0000256" key="3">
    <source>
        <dbReference type="PROSITE-ProRule" id="PRU00284"/>
    </source>
</evidence>
<dbReference type="InterPro" id="IPR051310">
    <property type="entry name" value="MCP_chemotaxis"/>
</dbReference>
<dbReference type="PROSITE" id="PS50111">
    <property type="entry name" value="CHEMOTAXIS_TRANSDUC_2"/>
    <property type="match status" value="1"/>
</dbReference>
<keyword evidence="3" id="KW-0807">Transducer</keyword>
<dbReference type="InterPro" id="IPR003660">
    <property type="entry name" value="HAMP_dom"/>
</dbReference>
<organism evidence="6 7">
    <name type="scientific">Massilia suwonensis</name>
    <dbReference type="NCBI Taxonomy" id="648895"/>
    <lineage>
        <taxon>Bacteria</taxon>
        <taxon>Pseudomonadati</taxon>
        <taxon>Pseudomonadota</taxon>
        <taxon>Betaproteobacteria</taxon>
        <taxon>Burkholderiales</taxon>
        <taxon>Oxalobacteraceae</taxon>
        <taxon>Telluria group</taxon>
        <taxon>Massilia</taxon>
    </lineage>
</organism>
<comment type="similarity">
    <text evidence="2">Belongs to the methyl-accepting chemotaxis (MCP) protein family.</text>
</comment>
<evidence type="ECO:0000313" key="7">
    <source>
        <dbReference type="Proteomes" id="UP001596101"/>
    </source>
</evidence>
<reference evidence="7" key="1">
    <citation type="journal article" date="2019" name="Int. J. Syst. Evol. Microbiol.">
        <title>The Global Catalogue of Microorganisms (GCM) 10K type strain sequencing project: providing services to taxonomists for standard genome sequencing and annotation.</title>
        <authorList>
            <consortium name="The Broad Institute Genomics Platform"/>
            <consortium name="The Broad Institute Genome Sequencing Center for Infectious Disease"/>
            <person name="Wu L."/>
            <person name="Ma J."/>
        </authorList>
    </citation>
    <scope>NUCLEOTIDE SEQUENCE [LARGE SCALE GENOMIC DNA]</scope>
    <source>
        <strain evidence="7">CCUG 43111</strain>
    </source>
</reference>
<dbReference type="PANTHER" id="PTHR43531:SF14">
    <property type="entry name" value="METHYL-ACCEPTING CHEMOTAXIS PROTEIN I-RELATED"/>
    <property type="match status" value="1"/>
</dbReference>
<dbReference type="PROSITE" id="PS51257">
    <property type="entry name" value="PROKAR_LIPOPROTEIN"/>
    <property type="match status" value="1"/>
</dbReference>
<keyword evidence="1" id="KW-0488">Methylation</keyword>
<keyword evidence="7" id="KW-1185">Reference proteome</keyword>
<dbReference type="CDD" id="cd11386">
    <property type="entry name" value="MCP_signal"/>
    <property type="match status" value="1"/>
</dbReference>
<dbReference type="CDD" id="cd06225">
    <property type="entry name" value="HAMP"/>
    <property type="match status" value="1"/>
</dbReference>
<dbReference type="PROSITE" id="PS50885">
    <property type="entry name" value="HAMP"/>
    <property type="match status" value="1"/>
</dbReference>
<dbReference type="SMART" id="SM00283">
    <property type="entry name" value="MA"/>
    <property type="match status" value="1"/>
</dbReference>
<dbReference type="RefSeq" id="WP_379751152.1">
    <property type="nucleotide sequence ID" value="NZ_JBHSMR010000001.1"/>
</dbReference>
<proteinExistence type="inferred from homology"/>
<evidence type="ECO:0000259" key="4">
    <source>
        <dbReference type="PROSITE" id="PS50111"/>
    </source>
</evidence>
<protein>
    <submittedName>
        <fullName evidence="6">Methyl-accepting chemotaxis protein</fullName>
    </submittedName>
</protein>
<dbReference type="EMBL" id="JBHSMR010000001">
    <property type="protein sequence ID" value="MFC5476818.1"/>
    <property type="molecule type" value="Genomic_DNA"/>
</dbReference>
<sequence length="550" mass="57304">MKLSRKLPLCFAAVALVVACAGFFGLYELNSSIATYGGAVTSYSQAEAVETLQSSFKTQVQEWKNTLLRGKDETQRARYWQAFQEGERKVAGQAGKLIASLPAGKERTLLEQFAQAHEKMGQDFRTGYARFEAAGFEPAAGDAAVKGKDRAPSELLVQASDEIVAETEHEVAAAQAGSQRATFLSLLAMVLGSAAAIVAGIVVSRSIVRPLDRAVEVAKTVAAGDLRTRIEVTSNDETGQLLAALRDMNASLKQIVTRVRGGAETISVASNEIAKGNMDLSSRTEQQAGALEETASSMEELTSTVKQNADNARQAKQLAVSACDVAVKGGDIVERAVGTMAAISESSKQIADIIGVIDGIAFQTNILALNAAVEAARAGEQGRGFAVVASEVRSLAQRSAVAAKEIKTLIGASTERVEAGSALVSEAGATMTDIVASVKRVMDVMAEISAATAEQGAGIEQINIAVTEMDTVTQQNAALVEEAAAAAEALREQTVALNGVVGVFKLDGDSSVALAANDAPAIPLAPVRALPAHGMRAAPKRVAGGDWEAF</sequence>